<gene>
    <name evidence="4" type="ORF">AA314_09394</name>
    <name evidence="5" type="ORF">ATI61_107217</name>
</gene>
<feature type="compositionally biased region" description="Pro residues" evidence="1">
    <location>
        <begin position="41"/>
        <end position="52"/>
    </location>
</feature>
<proteinExistence type="predicted"/>
<feature type="compositionally biased region" description="Pro residues" evidence="1">
    <location>
        <begin position="129"/>
        <end position="139"/>
    </location>
</feature>
<feature type="compositionally biased region" description="Low complexity" evidence="1">
    <location>
        <begin position="53"/>
        <end position="65"/>
    </location>
</feature>
<organism evidence="4 6">
    <name type="scientific">Archangium gephyra</name>
    <dbReference type="NCBI Taxonomy" id="48"/>
    <lineage>
        <taxon>Bacteria</taxon>
        <taxon>Pseudomonadati</taxon>
        <taxon>Myxococcota</taxon>
        <taxon>Myxococcia</taxon>
        <taxon>Myxococcales</taxon>
        <taxon>Cystobacterineae</taxon>
        <taxon>Archangiaceae</taxon>
        <taxon>Archangium</taxon>
    </lineage>
</organism>
<evidence type="ECO:0000256" key="2">
    <source>
        <dbReference type="SAM" id="SignalP"/>
    </source>
</evidence>
<dbReference type="KEGG" id="age:AA314_09394"/>
<evidence type="ECO:0000259" key="3">
    <source>
        <dbReference type="Pfam" id="PF14771"/>
    </source>
</evidence>
<sequence length="237" mass="25683">MRAVLIAAAALLAVPALAQNNKVKPPPEAPPAAQAQAESLRPPPGTPAPAPASNPTGPFVPGPVGATPVVVDRDTLMRQLAAINEKLAQATGLARRDKQLQKLLEDSRADLKEVGRQVANAPPMRSEPSRPPPPPPQPTAQPITENMLRSLLSAIRHEPFADDQLSVLQEAAPTQYFLVAQAQQVLRSFSFSNDRLKAMRLLRPRLLDLENGFKLYESFEHSSDKDELKRILATSTP</sequence>
<accession>A0AAC8TIX0</accession>
<dbReference type="InterPro" id="IPR028011">
    <property type="entry name" value="DUF4476"/>
</dbReference>
<evidence type="ECO:0000313" key="5">
    <source>
        <dbReference type="EMBL" id="REG29521.1"/>
    </source>
</evidence>
<keyword evidence="7" id="KW-1185">Reference proteome</keyword>
<dbReference type="AlphaFoldDB" id="A0AAC8TIX0"/>
<keyword evidence="2" id="KW-0732">Signal</keyword>
<dbReference type="EMBL" id="QUMU01000007">
    <property type="protein sequence ID" value="REG29521.1"/>
    <property type="molecule type" value="Genomic_DNA"/>
</dbReference>
<dbReference type="Proteomes" id="UP000035579">
    <property type="component" value="Chromosome"/>
</dbReference>
<name>A0AAC8TIX0_9BACT</name>
<feature type="domain" description="DUF4476" evidence="3">
    <location>
        <begin position="143"/>
        <end position="232"/>
    </location>
</feature>
<evidence type="ECO:0000313" key="7">
    <source>
        <dbReference type="Proteomes" id="UP000256345"/>
    </source>
</evidence>
<protein>
    <submittedName>
        <fullName evidence="5">Uncharacterized protein DUF4476</fullName>
    </submittedName>
</protein>
<dbReference type="Proteomes" id="UP000256345">
    <property type="component" value="Unassembled WGS sequence"/>
</dbReference>
<dbReference type="RefSeq" id="WP_047860710.1">
    <property type="nucleotide sequence ID" value="NZ_CP011509.1"/>
</dbReference>
<dbReference type="EMBL" id="CP011509">
    <property type="protein sequence ID" value="AKJ07768.1"/>
    <property type="molecule type" value="Genomic_DNA"/>
</dbReference>
<feature type="signal peptide" evidence="2">
    <location>
        <begin position="1"/>
        <end position="18"/>
    </location>
</feature>
<dbReference type="Pfam" id="PF14771">
    <property type="entry name" value="DUF4476"/>
    <property type="match status" value="1"/>
</dbReference>
<feature type="region of interest" description="Disordered" evidence="1">
    <location>
        <begin position="119"/>
        <end position="142"/>
    </location>
</feature>
<feature type="chain" id="PRO_5042201150" evidence="2">
    <location>
        <begin position="19"/>
        <end position="237"/>
    </location>
</feature>
<evidence type="ECO:0000313" key="6">
    <source>
        <dbReference type="Proteomes" id="UP000035579"/>
    </source>
</evidence>
<feature type="region of interest" description="Disordered" evidence="1">
    <location>
        <begin position="21"/>
        <end position="65"/>
    </location>
</feature>
<evidence type="ECO:0000313" key="4">
    <source>
        <dbReference type="EMBL" id="AKJ07768.1"/>
    </source>
</evidence>
<evidence type="ECO:0000256" key="1">
    <source>
        <dbReference type="SAM" id="MobiDB-lite"/>
    </source>
</evidence>
<reference evidence="5 7" key="2">
    <citation type="submission" date="2018-08" db="EMBL/GenBank/DDBJ databases">
        <title>Genomic Encyclopedia of Archaeal and Bacterial Type Strains, Phase II (KMG-II): from individual species to whole genera.</title>
        <authorList>
            <person name="Goeker M."/>
        </authorList>
    </citation>
    <scope>NUCLEOTIDE SEQUENCE [LARGE SCALE GENOMIC DNA]</scope>
    <source>
        <strain evidence="5 7">DSM 2261</strain>
    </source>
</reference>
<reference evidence="4 6" key="1">
    <citation type="submission" date="2015-05" db="EMBL/GenBank/DDBJ databases">
        <title>Genome assembly of Archangium gephyra DSM 2261.</title>
        <authorList>
            <person name="Sharma G."/>
            <person name="Subramanian S."/>
        </authorList>
    </citation>
    <scope>NUCLEOTIDE SEQUENCE [LARGE SCALE GENOMIC DNA]</scope>
    <source>
        <strain evidence="4 6">DSM 2261</strain>
    </source>
</reference>